<evidence type="ECO:0000313" key="4">
    <source>
        <dbReference type="WBParaSite" id="OFLC_0000740901-mRNA-1"/>
    </source>
</evidence>
<dbReference type="WBParaSite" id="OFLC_0000740901-mRNA-1">
    <property type="protein sequence ID" value="OFLC_0000740901-mRNA-1"/>
    <property type="gene ID" value="OFLC_0000740901"/>
</dbReference>
<reference evidence="4" key="1">
    <citation type="submission" date="2016-06" db="UniProtKB">
        <authorList>
            <consortium name="WormBaseParasite"/>
        </authorList>
    </citation>
    <scope>IDENTIFICATION</scope>
</reference>
<evidence type="ECO:0000313" key="3">
    <source>
        <dbReference type="Proteomes" id="UP000267606"/>
    </source>
</evidence>
<dbReference type="EMBL" id="UZAJ01007724">
    <property type="protein sequence ID" value="VDO50868.1"/>
    <property type="molecule type" value="Genomic_DNA"/>
</dbReference>
<protein>
    <submittedName>
        <fullName evidence="4">GPI mannosyltransferase 2</fullName>
    </submittedName>
</protein>
<organism evidence="4">
    <name type="scientific">Onchocerca flexuosa</name>
    <dbReference type="NCBI Taxonomy" id="387005"/>
    <lineage>
        <taxon>Eukaryota</taxon>
        <taxon>Metazoa</taxon>
        <taxon>Ecdysozoa</taxon>
        <taxon>Nematoda</taxon>
        <taxon>Chromadorea</taxon>
        <taxon>Rhabditida</taxon>
        <taxon>Spirurina</taxon>
        <taxon>Spiruromorpha</taxon>
        <taxon>Filarioidea</taxon>
        <taxon>Onchocercidae</taxon>
        <taxon>Onchocerca</taxon>
    </lineage>
</organism>
<feature type="transmembrane region" description="Helical" evidence="1">
    <location>
        <begin position="151"/>
        <end position="173"/>
    </location>
</feature>
<keyword evidence="3" id="KW-1185">Reference proteome</keyword>
<dbReference type="AlphaFoldDB" id="A0A183HIU8"/>
<evidence type="ECO:0000256" key="1">
    <source>
        <dbReference type="SAM" id="Phobius"/>
    </source>
</evidence>
<accession>A0A183HIU8</accession>
<reference evidence="2 3" key="2">
    <citation type="submission" date="2018-11" db="EMBL/GenBank/DDBJ databases">
        <authorList>
            <consortium name="Pathogen Informatics"/>
        </authorList>
    </citation>
    <scope>NUCLEOTIDE SEQUENCE [LARGE SCALE GENOMIC DNA]</scope>
</reference>
<sequence length="207" mass="23936">MNSTDRLCVVAFPLYYYIHITQISYSLIIAQYMITIIAITSIAAASLIEPTRLRKKFGAQYLSSHSNNRHLSDFLKNQKRFTYTALISCCFTFCINCLNLLISFFMALLFLYHVSYHLTSYRVSYLFTVLVVVPSILEDIYIMDSSSKAQIVLVCCMYLHLLNSFNMALLFLYRQRDFRYTAIQCFKNLFYGSNHHIQPVTVIGIGG</sequence>
<feature type="transmembrane region" description="Helical" evidence="1">
    <location>
        <begin position="23"/>
        <end position="48"/>
    </location>
</feature>
<dbReference type="Proteomes" id="UP000267606">
    <property type="component" value="Unassembled WGS sequence"/>
</dbReference>
<keyword evidence="1" id="KW-1133">Transmembrane helix</keyword>
<name>A0A183HIU8_9BILA</name>
<gene>
    <name evidence="2" type="ORF">OFLC_LOCUS7411</name>
</gene>
<keyword evidence="1" id="KW-0812">Transmembrane</keyword>
<evidence type="ECO:0000313" key="2">
    <source>
        <dbReference type="EMBL" id="VDO50868.1"/>
    </source>
</evidence>
<proteinExistence type="predicted"/>
<keyword evidence="1" id="KW-0472">Membrane</keyword>
<feature type="transmembrane region" description="Helical" evidence="1">
    <location>
        <begin position="85"/>
        <end position="111"/>
    </location>
</feature>